<dbReference type="AlphaFoldDB" id="A0A7L7LEU9"/>
<reference evidence="1 2" key="1">
    <citation type="submission" date="2020-08" db="EMBL/GenBank/DDBJ databases">
        <title>Adhaeribacter dokdonensis sp. nov., isolated from the rhizosphere of Elymus tsukushiensis, a plant native to the Dokdo Islands, Republic of Korea.</title>
        <authorList>
            <person name="Ghim S.Y."/>
        </authorList>
    </citation>
    <scope>NUCLEOTIDE SEQUENCE [LARGE SCALE GENOMIC DNA]</scope>
    <source>
        <strain evidence="1 2">KUDC8001</strain>
    </source>
</reference>
<keyword evidence="2" id="KW-1185">Reference proteome</keyword>
<dbReference type="KEGG" id="add:HUW48_26450"/>
<dbReference type="InterPro" id="IPR034660">
    <property type="entry name" value="DinB/YfiT-like"/>
</dbReference>
<organism evidence="1 2">
    <name type="scientific">Adhaeribacter radiodurans</name>
    <dbReference type="NCBI Taxonomy" id="2745197"/>
    <lineage>
        <taxon>Bacteria</taxon>
        <taxon>Pseudomonadati</taxon>
        <taxon>Bacteroidota</taxon>
        <taxon>Cytophagia</taxon>
        <taxon>Cytophagales</taxon>
        <taxon>Hymenobacteraceae</taxon>
        <taxon>Adhaeribacter</taxon>
    </lineage>
</organism>
<sequence>MLAQQIAKHLRDVYFGGNWTSVNLKDTLADISWQQSITKVYNLNTIAALVFHINYYVSVVLKVLQGEPLNASDKFSFDLSPITSKEDWQNLTNKTLAEAELLAAEIEKLEEVQLFEVFTESKYGNYYRNLHGITEHTHYHLGQIFLIKKILTEMEATN</sequence>
<dbReference type="EMBL" id="CP055153">
    <property type="protein sequence ID" value="QMU31351.1"/>
    <property type="molecule type" value="Genomic_DNA"/>
</dbReference>
<name>A0A7L7LEU9_9BACT</name>
<evidence type="ECO:0000313" key="2">
    <source>
        <dbReference type="Proteomes" id="UP000514509"/>
    </source>
</evidence>
<evidence type="ECO:0000313" key="1">
    <source>
        <dbReference type="EMBL" id="QMU31351.1"/>
    </source>
</evidence>
<dbReference type="Gene3D" id="1.20.120.450">
    <property type="entry name" value="dinb family like domain"/>
    <property type="match status" value="1"/>
</dbReference>
<accession>A0A7L7LEU9</accession>
<dbReference type="RefSeq" id="WP_182413787.1">
    <property type="nucleotide sequence ID" value="NZ_CP055153.1"/>
</dbReference>
<gene>
    <name evidence="1" type="ORF">HUW48_26450</name>
</gene>
<dbReference type="Proteomes" id="UP000514509">
    <property type="component" value="Chromosome"/>
</dbReference>
<dbReference type="SUPFAM" id="SSF109854">
    <property type="entry name" value="DinB/YfiT-like putative metalloenzymes"/>
    <property type="match status" value="1"/>
</dbReference>
<protein>
    <submittedName>
        <fullName evidence="1">DUF1572 domain-containing protein</fullName>
    </submittedName>
</protein>
<proteinExistence type="predicted"/>